<reference evidence="1 2" key="1">
    <citation type="journal article" date="2022" name="bioRxiv">
        <title>The genome of the oomycete Peronosclerospora sorghi, a cosmopolitan pathogen of maize and sorghum, is inflated with dispersed pseudogenes.</title>
        <authorList>
            <person name="Fletcher K."/>
            <person name="Martin F."/>
            <person name="Isakeit T."/>
            <person name="Cavanaugh K."/>
            <person name="Magill C."/>
            <person name="Michelmore R."/>
        </authorList>
    </citation>
    <scope>NUCLEOTIDE SEQUENCE [LARGE SCALE GENOMIC DNA]</scope>
    <source>
        <strain evidence="1">P6</strain>
    </source>
</reference>
<sequence length="434" mass="48962">MTHCLIETTDYLLNDDTVHFRSLLFSTALHRHQLQQFLALVFDAPSLSQSTENKIVQLNYAENRANETVTLVSLEREWLEQHMDVNASTIETFLTLLALETQSDRAQETEQQSKCRVHVTLDPLSISRCTLQLLDAQTKTLAPRSGVKLLFEAVQRKELRTAHLTQTTNGYFSSWEVEFHLQEAEQWYASTRGRSESNEVLASTVRRLLQELREAQQRGELQSLKLVRPEFMCTCAAQTTNATAWTHTTWHGGRMSCMRNMHLESRQVARLGQLYGALSASALPVASSEAKARAANALVLETKIVQYFDNHEALAIKSMDNGQCLETLLQPLTPSLTEAIERDVAALVECFGDNGKEAMTWTSVAVAKVFHGLSSPRFPARDGCEHVAWLHLMNGTSPEQLEWNEFCEFILEDGQFGSCFEAFDDSTLVHYSIN</sequence>
<proteinExistence type="predicted"/>
<dbReference type="EMBL" id="CM047587">
    <property type="protein sequence ID" value="KAI9907664.1"/>
    <property type="molecule type" value="Genomic_DNA"/>
</dbReference>
<dbReference type="Proteomes" id="UP001163321">
    <property type="component" value="Chromosome 8"/>
</dbReference>
<accession>A0ACC0VMH5</accession>
<name>A0ACC0VMH5_9STRA</name>
<protein>
    <submittedName>
        <fullName evidence="1">Uncharacterized protein</fullName>
    </submittedName>
</protein>
<evidence type="ECO:0000313" key="2">
    <source>
        <dbReference type="Proteomes" id="UP001163321"/>
    </source>
</evidence>
<keyword evidence="2" id="KW-1185">Reference proteome</keyword>
<evidence type="ECO:0000313" key="1">
    <source>
        <dbReference type="EMBL" id="KAI9907664.1"/>
    </source>
</evidence>
<comment type="caution">
    <text evidence="1">The sequence shown here is derived from an EMBL/GenBank/DDBJ whole genome shotgun (WGS) entry which is preliminary data.</text>
</comment>
<gene>
    <name evidence="1" type="ORF">PsorP6_003079</name>
</gene>
<organism evidence="1 2">
    <name type="scientific">Peronosclerospora sorghi</name>
    <dbReference type="NCBI Taxonomy" id="230839"/>
    <lineage>
        <taxon>Eukaryota</taxon>
        <taxon>Sar</taxon>
        <taxon>Stramenopiles</taxon>
        <taxon>Oomycota</taxon>
        <taxon>Peronosporomycetes</taxon>
        <taxon>Peronosporales</taxon>
        <taxon>Peronosporaceae</taxon>
        <taxon>Peronosclerospora</taxon>
    </lineage>
</organism>